<feature type="domain" description="Potassium channel" evidence="17">
    <location>
        <begin position="87"/>
        <end position="144"/>
    </location>
</feature>
<dbReference type="AlphaFoldDB" id="A0A3B4C2K1"/>
<dbReference type="SUPFAM" id="SSF81324">
    <property type="entry name" value="Voltage-gated potassium channels"/>
    <property type="match status" value="1"/>
</dbReference>
<dbReference type="GO" id="GO:0030322">
    <property type="term" value="P:stabilization of membrane potential"/>
    <property type="evidence" value="ECO:0007669"/>
    <property type="project" value="TreeGrafter"/>
</dbReference>
<comment type="catalytic activity">
    <reaction evidence="12">
        <text>Rb(+)(in) = Rb(+)(out)</text>
        <dbReference type="Rhea" id="RHEA:78547"/>
        <dbReference type="ChEBI" id="CHEBI:49847"/>
    </reaction>
</comment>
<dbReference type="PRINTS" id="PR01333">
    <property type="entry name" value="2POREKCHANEL"/>
</dbReference>
<evidence type="ECO:0000256" key="2">
    <source>
        <dbReference type="ARBA" id="ARBA00022448"/>
    </source>
</evidence>
<dbReference type="PRINTS" id="PR01499">
    <property type="entry name" value="TREKCHANNEL"/>
</dbReference>
<dbReference type="STRING" id="42514.ENSPNAP00000004819"/>
<keyword evidence="8 15" id="KW-0472">Membrane</keyword>
<name>A0A3B4C2K1_PYGNA</name>
<dbReference type="InterPro" id="IPR003280">
    <property type="entry name" value="2pore_dom_K_chnl"/>
</dbReference>
<evidence type="ECO:0000256" key="16">
    <source>
        <dbReference type="SAM" id="SignalP"/>
    </source>
</evidence>
<evidence type="ECO:0000256" key="14">
    <source>
        <dbReference type="RuleBase" id="RU003857"/>
    </source>
</evidence>
<evidence type="ECO:0000256" key="12">
    <source>
        <dbReference type="ARBA" id="ARBA00044657"/>
    </source>
</evidence>
<evidence type="ECO:0000256" key="10">
    <source>
        <dbReference type="ARBA" id="ARBA00023303"/>
    </source>
</evidence>
<comment type="similarity">
    <text evidence="14">Belongs to the two pore domain potassium channel (TC 1.A.1.8) family.</text>
</comment>
<keyword evidence="9" id="KW-1015">Disulfide bond</keyword>
<dbReference type="Proteomes" id="UP001501920">
    <property type="component" value="Chromosome 16"/>
</dbReference>
<dbReference type="PANTHER" id="PTHR11003:SF30">
    <property type="entry name" value="POTASSIUM CHANNEL SUBFAMILY K MEMBER 4"/>
    <property type="match status" value="1"/>
</dbReference>
<feature type="transmembrane region" description="Helical" evidence="15">
    <location>
        <begin position="92"/>
        <end position="110"/>
    </location>
</feature>
<dbReference type="Pfam" id="PF07885">
    <property type="entry name" value="Ion_trans_2"/>
    <property type="match status" value="1"/>
</dbReference>
<reference evidence="18" key="3">
    <citation type="submission" date="2025-09" db="UniProtKB">
        <authorList>
            <consortium name="Ensembl"/>
        </authorList>
    </citation>
    <scope>IDENTIFICATION</scope>
</reference>
<keyword evidence="3" id="KW-1003">Cell membrane</keyword>
<evidence type="ECO:0000256" key="15">
    <source>
        <dbReference type="SAM" id="Phobius"/>
    </source>
</evidence>
<sequence length="166" mass="18241">MRCSTLLAILTAVLLYLVMGALVFNTLEAPFEEDKYNTLLHSLQESSVEFLYSYTCVSPDNLQEFLRNITEAIQGGVDPTNNNNNSTFSSSWDLASAFFFSGTIITTIGYGNISPQTDWGKLFCICYALVGIPLFGFLLAGVGDHLGTGLRKAVAKIEMLFLVRES</sequence>
<keyword evidence="4 14" id="KW-0812">Transmembrane</keyword>
<proteinExistence type="inferred from homology"/>
<evidence type="ECO:0000256" key="1">
    <source>
        <dbReference type="ARBA" id="ARBA00004651"/>
    </source>
</evidence>
<comment type="catalytic activity">
    <reaction evidence="11">
        <text>K(+)(in) = K(+)(out)</text>
        <dbReference type="Rhea" id="RHEA:29463"/>
        <dbReference type="ChEBI" id="CHEBI:29103"/>
    </reaction>
</comment>
<evidence type="ECO:0000256" key="3">
    <source>
        <dbReference type="ARBA" id="ARBA00022475"/>
    </source>
</evidence>
<dbReference type="InterPro" id="IPR003976">
    <property type="entry name" value="2pore_dom_K_chnl_TREK"/>
</dbReference>
<feature type="chain" id="PRO_5043501157" description="Potassium channel domain-containing protein" evidence="16">
    <location>
        <begin position="21"/>
        <end position="166"/>
    </location>
</feature>
<evidence type="ECO:0000256" key="13">
    <source>
        <dbReference type="ARBA" id="ARBA00044691"/>
    </source>
</evidence>
<accession>A0A3B4C2K1</accession>
<evidence type="ECO:0000256" key="4">
    <source>
        <dbReference type="ARBA" id="ARBA00022692"/>
    </source>
</evidence>
<keyword evidence="6 15" id="KW-1133">Transmembrane helix</keyword>
<keyword evidence="2 14" id="KW-0813">Transport</keyword>
<feature type="transmembrane region" description="Helical" evidence="15">
    <location>
        <begin position="122"/>
        <end position="142"/>
    </location>
</feature>
<keyword evidence="7 14" id="KW-0406">Ion transport</keyword>
<evidence type="ECO:0000313" key="19">
    <source>
        <dbReference type="Proteomes" id="UP001501920"/>
    </source>
</evidence>
<evidence type="ECO:0000256" key="7">
    <source>
        <dbReference type="ARBA" id="ARBA00023065"/>
    </source>
</evidence>
<dbReference type="OMA" id="VFLKWHV"/>
<keyword evidence="19" id="KW-1185">Reference proteome</keyword>
<dbReference type="PANTHER" id="PTHR11003">
    <property type="entry name" value="POTASSIUM CHANNEL, SUBFAMILY K"/>
    <property type="match status" value="1"/>
</dbReference>
<evidence type="ECO:0000256" key="9">
    <source>
        <dbReference type="ARBA" id="ARBA00023157"/>
    </source>
</evidence>
<dbReference type="InterPro" id="IPR013099">
    <property type="entry name" value="K_chnl_dom"/>
</dbReference>
<dbReference type="Ensembl" id="ENSPNAT00000006381.2">
    <property type="protein sequence ID" value="ENSPNAP00000004819.2"/>
    <property type="gene ID" value="ENSPNAG00000011208.2"/>
</dbReference>
<reference evidence="18 19" key="1">
    <citation type="submission" date="2020-10" db="EMBL/GenBank/DDBJ databases">
        <title>Pygocentrus nattereri (red-bellied piranha) genome, fPygNat1, primary haplotype.</title>
        <authorList>
            <person name="Myers G."/>
            <person name="Meyer A."/>
            <person name="Karagic N."/>
            <person name="Pippel M."/>
            <person name="Winkler S."/>
            <person name="Tracey A."/>
            <person name="Wood J."/>
            <person name="Formenti G."/>
            <person name="Howe K."/>
            <person name="Fedrigo O."/>
            <person name="Jarvis E.D."/>
        </authorList>
    </citation>
    <scope>NUCLEOTIDE SEQUENCE [LARGE SCALE GENOMIC DNA]</scope>
</reference>
<dbReference type="GO" id="GO:0005886">
    <property type="term" value="C:plasma membrane"/>
    <property type="evidence" value="ECO:0007669"/>
    <property type="project" value="UniProtKB-SubCell"/>
</dbReference>
<evidence type="ECO:0000259" key="17">
    <source>
        <dbReference type="Pfam" id="PF07885"/>
    </source>
</evidence>
<keyword evidence="5" id="KW-0630">Potassium</keyword>
<keyword evidence="16" id="KW-0732">Signal</keyword>
<dbReference type="GO" id="GO:0015271">
    <property type="term" value="F:outward rectifier potassium channel activity"/>
    <property type="evidence" value="ECO:0007669"/>
    <property type="project" value="TreeGrafter"/>
</dbReference>
<reference evidence="18" key="2">
    <citation type="submission" date="2025-08" db="UniProtKB">
        <authorList>
            <consortium name="Ensembl"/>
        </authorList>
    </citation>
    <scope>IDENTIFICATION</scope>
</reference>
<evidence type="ECO:0000313" key="18">
    <source>
        <dbReference type="Ensembl" id="ENSPNAP00000004819.2"/>
    </source>
</evidence>
<dbReference type="GO" id="GO:0022841">
    <property type="term" value="F:potassium ion leak channel activity"/>
    <property type="evidence" value="ECO:0007669"/>
    <property type="project" value="TreeGrafter"/>
</dbReference>
<comment type="subcellular location">
    <subcellularLocation>
        <location evidence="1">Cell membrane</location>
        <topology evidence="1">Multi-pass membrane protein</topology>
    </subcellularLocation>
</comment>
<dbReference type="GeneTree" id="ENSGT00940000160310"/>
<evidence type="ECO:0000256" key="8">
    <source>
        <dbReference type="ARBA" id="ARBA00023136"/>
    </source>
</evidence>
<organism evidence="18 19">
    <name type="scientific">Pygocentrus nattereri</name>
    <name type="common">Red-bellied piranha</name>
    <dbReference type="NCBI Taxonomy" id="42514"/>
    <lineage>
        <taxon>Eukaryota</taxon>
        <taxon>Metazoa</taxon>
        <taxon>Chordata</taxon>
        <taxon>Craniata</taxon>
        <taxon>Vertebrata</taxon>
        <taxon>Euteleostomi</taxon>
        <taxon>Actinopterygii</taxon>
        <taxon>Neopterygii</taxon>
        <taxon>Teleostei</taxon>
        <taxon>Ostariophysi</taxon>
        <taxon>Characiformes</taxon>
        <taxon>Characoidei</taxon>
        <taxon>Pygocentrus</taxon>
    </lineage>
</organism>
<feature type="signal peptide" evidence="16">
    <location>
        <begin position="1"/>
        <end position="20"/>
    </location>
</feature>
<evidence type="ECO:0000256" key="11">
    <source>
        <dbReference type="ARBA" id="ARBA00034430"/>
    </source>
</evidence>
<protein>
    <recommendedName>
        <fullName evidence="17">Potassium channel domain-containing protein</fullName>
    </recommendedName>
</protein>
<dbReference type="Gene3D" id="1.10.287.70">
    <property type="match status" value="1"/>
</dbReference>
<evidence type="ECO:0000256" key="6">
    <source>
        <dbReference type="ARBA" id="ARBA00022989"/>
    </source>
</evidence>
<keyword evidence="10 14" id="KW-0407">Ion channel</keyword>
<comment type="catalytic activity">
    <reaction evidence="13">
        <text>Cs(+)(in) = Cs(+)(out)</text>
        <dbReference type="Rhea" id="RHEA:78555"/>
        <dbReference type="ChEBI" id="CHEBI:49547"/>
    </reaction>
</comment>
<evidence type="ECO:0000256" key="5">
    <source>
        <dbReference type="ARBA" id="ARBA00022958"/>
    </source>
</evidence>